<proteinExistence type="predicted"/>
<evidence type="ECO:0000313" key="2">
    <source>
        <dbReference type="Proteomes" id="UP000672657"/>
    </source>
</evidence>
<evidence type="ECO:0000313" key="1">
    <source>
        <dbReference type="EMBL" id="CAG2152891.1"/>
    </source>
</evidence>
<organism evidence="1 2">
    <name type="scientific">Cupriavidus numazuensis</name>
    <dbReference type="NCBI Taxonomy" id="221992"/>
    <lineage>
        <taxon>Bacteria</taxon>
        <taxon>Pseudomonadati</taxon>
        <taxon>Pseudomonadota</taxon>
        <taxon>Betaproteobacteria</taxon>
        <taxon>Burkholderiales</taxon>
        <taxon>Burkholderiaceae</taxon>
        <taxon>Cupriavidus</taxon>
    </lineage>
</organism>
<dbReference type="RefSeq" id="WP_211955286.1">
    <property type="nucleotide sequence ID" value="NZ_CAJPVI010000027.1"/>
</dbReference>
<accession>A0ABN7Q548</accession>
<keyword evidence="2" id="KW-1185">Reference proteome</keyword>
<reference evidence="1 2" key="1">
    <citation type="submission" date="2021-03" db="EMBL/GenBank/DDBJ databases">
        <authorList>
            <person name="Peeters C."/>
        </authorList>
    </citation>
    <scope>NUCLEOTIDE SEQUENCE [LARGE SCALE GENOMIC DNA]</scope>
    <source>
        <strain evidence="1 2">LMG 26411</strain>
    </source>
</reference>
<dbReference type="EMBL" id="CAJPVI010000027">
    <property type="protein sequence ID" value="CAG2152891.1"/>
    <property type="molecule type" value="Genomic_DNA"/>
</dbReference>
<sequence length="242" mass="26862">MRTFNSIVKDCGSILASLVTILVLCPATSIATTRDEQLFRTFTACDRSFFEALAAEGSHWSAVMDLTTGGGIAYPKVEDRREERTRWQPLRRPLNVNGVTLIAYYDAKDLSPTATGTLGKRLFWGFLAEGEPAEVVEKLRPHISDGERVAPAKDVDWPAWIRGEWKYANEPLGHWKREEVSLGKDTAPGQVERVLIIEGTESGPGRKPVTGTVVECSLQGDMLPTLLHLNRPDLDDASIENW</sequence>
<comment type="caution">
    <text evidence="1">The sequence shown here is derived from an EMBL/GenBank/DDBJ whole genome shotgun (WGS) entry which is preliminary data.</text>
</comment>
<dbReference type="Proteomes" id="UP000672657">
    <property type="component" value="Unassembled WGS sequence"/>
</dbReference>
<protein>
    <submittedName>
        <fullName evidence="1">Uncharacterized protein</fullName>
    </submittedName>
</protein>
<name>A0ABN7Q548_9BURK</name>
<gene>
    <name evidence="1" type="ORF">LMG26411_04297</name>
</gene>